<dbReference type="Pfam" id="PF04149">
    <property type="entry name" value="DUF397"/>
    <property type="match status" value="1"/>
</dbReference>
<evidence type="ECO:0000256" key="1">
    <source>
        <dbReference type="SAM" id="MobiDB-lite"/>
    </source>
</evidence>
<evidence type="ECO:0000259" key="2">
    <source>
        <dbReference type="Pfam" id="PF04149"/>
    </source>
</evidence>
<gene>
    <name evidence="3" type="ORF">ACFH04_33460</name>
</gene>
<accession>A0ABV6TVS4</accession>
<organism evidence="3 4">
    <name type="scientific">Streptomyces noboritoensis</name>
    <dbReference type="NCBI Taxonomy" id="67337"/>
    <lineage>
        <taxon>Bacteria</taxon>
        <taxon>Bacillati</taxon>
        <taxon>Actinomycetota</taxon>
        <taxon>Actinomycetes</taxon>
        <taxon>Kitasatosporales</taxon>
        <taxon>Streptomycetaceae</taxon>
        <taxon>Streptomyces</taxon>
    </lineage>
</organism>
<dbReference type="Proteomes" id="UP001589887">
    <property type="component" value="Unassembled WGS sequence"/>
</dbReference>
<feature type="domain" description="DUF397" evidence="2">
    <location>
        <begin position="11"/>
        <end position="62"/>
    </location>
</feature>
<sequence>MEVSGRDGSPWRKSTHSDGGQGNCVEVNVSAAEILLRDSASLSVGQVRLAPPAWNGFIRAIKGGGTTKLPW</sequence>
<dbReference type="InterPro" id="IPR007278">
    <property type="entry name" value="DUF397"/>
</dbReference>
<reference evidence="3 4" key="1">
    <citation type="submission" date="2024-09" db="EMBL/GenBank/DDBJ databases">
        <authorList>
            <person name="Sun Q."/>
            <person name="Mori K."/>
        </authorList>
    </citation>
    <scope>NUCLEOTIDE SEQUENCE [LARGE SCALE GENOMIC DNA]</scope>
    <source>
        <strain evidence="3 4">JCM 4557</strain>
    </source>
</reference>
<feature type="region of interest" description="Disordered" evidence="1">
    <location>
        <begin position="1"/>
        <end position="23"/>
    </location>
</feature>
<name>A0ABV6TVS4_9ACTN</name>
<evidence type="ECO:0000313" key="3">
    <source>
        <dbReference type="EMBL" id="MFC0848580.1"/>
    </source>
</evidence>
<comment type="caution">
    <text evidence="3">The sequence shown here is derived from an EMBL/GenBank/DDBJ whole genome shotgun (WGS) entry which is preliminary data.</text>
</comment>
<evidence type="ECO:0000313" key="4">
    <source>
        <dbReference type="Proteomes" id="UP001589887"/>
    </source>
</evidence>
<dbReference type="EMBL" id="JBHMQV010000009">
    <property type="protein sequence ID" value="MFC0848580.1"/>
    <property type="molecule type" value="Genomic_DNA"/>
</dbReference>
<dbReference type="RefSeq" id="WP_394323066.1">
    <property type="nucleotide sequence ID" value="NZ_JBHMQV010000009.1"/>
</dbReference>
<proteinExistence type="predicted"/>
<protein>
    <submittedName>
        <fullName evidence="3">DUF397 domain-containing protein</fullName>
    </submittedName>
</protein>
<keyword evidence="4" id="KW-1185">Reference proteome</keyword>